<dbReference type="Proteomes" id="UP001162090">
    <property type="component" value="Chromosome 14"/>
</dbReference>
<evidence type="ECO:0000256" key="1">
    <source>
        <dbReference type="ARBA" id="ARBA00004141"/>
    </source>
</evidence>
<feature type="region of interest" description="Disordered" evidence="7">
    <location>
        <begin position="11"/>
        <end position="30"/>
    </location>
</feature>
<evidence type="ECO:0000313" key="9">
    <source>
        <dbReference type="EMBL" id="CAI4050685.1"/>
    </source>
</evidence>
<protein>
    <recommendedName>
        <fullName evidence="11">Cell division control protein 50</fullName>
    </recommendedName>
</protein>
<evidence type="ECO:0000313" key="10">
    <source>
        <dbReference type="Proteomes" id="UP001162090"/>
    </source>
</evidence>
<sequence length="394" mass="44453">MGLISKWRKKKQLSSKHKAQKSRKPANTSFRQQRLKAWQPILSPQSVLPLLIIMACVFAPIGIGLVVSTISVQRLVVNYTDCDALASATHFETIPSKYVNYRFSKKVTTKPQWMVLTDAESGNQTCRIQFEIPNHIKKSTYVYYHLTNFNQNHREYVESFDLDQLKGKALIGDALDPNCDPFRTSGNNKTVFPCGLIANSMFNDTFDATFTGVDGTPDYLLTKEGIAWSTDRHRYAKTSYNASDIVPPPNWAKLFPDGYTDENIPNLQDWEEFKVWMRTAALPNFYKLAMKNETNGIGKGVYIADIGLNYPVTSFYGTKSFVLTTNSIIGAGNEALGVVYLIVAGIATLFAILFLIKVIFKPRPMHDHSYLNFGTNDTHFEENSITSIPLREIL</sequence>
<name>A0AA35J929_SACUV</name>
<evidence type="ECO:0000256" key="5">
    <source>
        <dbReference type="ARBA" id="ARBA00023136"/>
    </source>
</evidence>
<dbReference type="GO" id="GO:0005783">
    <property type="term" value="C:endoplasmic reticulum"/>
    <property type="evidence" value="ECO:0007669"/>
    <property type="project" value="TreeGrafter"/>
</dbReference>
<dbReference type="GO" id="GO:0005794">
    <property type="term" value="C:Golgi apparatus"/>
    <property type="evidence" value="ECO:0007669"/>
    <property type="project" value="TreeGrafter"/>
</dbReference>
<dbReference type="GO" id="GO:0045332">
    <property type="term" value="P:phospholipid translocation"/>
    <property type="evidence" value="ECO:0007669"/>
    <property type="project" value="UniProtKB-UniRule"/>
</dbReference>
<dbReference type="PANTHER" id="PTHR10926">
    <property type="entry name" value="CELL CYCLE CONTROL PROTEIN 50"/>
    <property type="match status" value="1"/>
</dbReference>
<dbReference type="EMBL" id="OX365925">
    <property type="protein sequence ID" value="CAI4050685.1"/>
    <property type="molecule type" value="Genomic_DNA"/>
</dbReference>
<keyword evidence="3 8" id="KW-0812">Transmembrane</keyword>
<feature type="transmembrane region" description="Helical" evidence="8">
    <location>
        <begin position="47"/>
        <end position="67"/>
    </location>
</feature>
<evidence type="ECO:0000256" key="4">
    <source>
        <dbReference type="ARBA" id="ARBA00022989"/>
    </source>
</evidence>
<dbReference type="Pfam" id="PF03381">
    <property type="entry name" value="CDC50"/>
    <property type="match status" value="1"/>
</dbReference>
<proteinExistence type="inferred from homology"/>
<dbReference type="InterPro" id="IPR005045">
    <property type="entry name" value="CDC50/LEM3_fam"/>
</dbReference>
<dbReference type="PIRSF" id="PIRSF015840">
    <property type="entry name" value="DUF284_TM_euk"/>
    <property type="match status" value="1"/>
</dbReference>
<gene>
    <name evidence="9" type="primary">SUVC14G3660</name>
    <name evidence="9" type="ORF">SUVC_14G3660</name>
</gene>
<organism evidence="9 10">
    <name type="scientific">Saccharomyces uvarum</name>
    <name type="common">Yeast</name>
    <name type="synonym">Saccharomyces bayanus var. uvarum</name>
    <dbReference type="NCBI Taxonomy" id="230603"/>
    <lineage>
        <taxon>Eukaryota</taxon>
        <taxon>Fungi</taxon>
        <taxon>Dikarya</taxon>
        <taxon>Ascomycota</taxon>
        <taxon>Saccharomycotina</taxon>
        <taxon>Saccharomycetes</taxon>
        <taxon>Saccharomycetales</taxon>
        <taxon>Saccharomycetaceae</taxon>
        <taxon>Saccharomyces</taxon>
    </lineage>
</organism>
<comment type="similarity">
    <text evidence="2 6">Belongs to the CDC50/LEM3 family.</text>
</comment>
<feature type="compositionally biased region" description="Basic residues" evidence="7">
    <location>
        <begin position="11"/>
        <end position="24"/>
    </location>
</feature>
<dbReference type="GO" id="GO:0005886">
    <property type="term" value="C:plasma membrane"/>
    <property type="evidence" value="ECO:0007669"/>
    <property type="project" value="TreeGrafter"/>
</dbReference>
<evidence type="ECO:0000256" key="8">
    <source>
        <dbReference type="SAM" id="Phobius"/>
    </source>
</evidence>
<dbReference type="AlphaFoldDB" id="A0AA35J929"/>
<dbReference type="PANTHER" id="PTHR10926:SF0">
    <property type="entry name" value="CDC50, ISOFORM A"/>
    <property type="match status" value="1"/>
</dbReference>
<keyword evidence="5 6" id="KW-0472">Membrane</keyword>
<evidence type="ECO:0000256" key="7">
    <source>
        <dbReference type="SAM" id="MobiDB-lite"/>
    </source>
</evidence>
<evidence type="ECO:0000256" key="6">
    <source>
        <dbReference type="PIRNR" id="PIRNR015840"/>
    </source>
</evidence>
<keyword evidence="4 8" id="KW-1133">Transmembrane helix</keyword>
<evidence type="ECO:0000256" key="2">
    <source>
        <dbReference type="ARBA" id="ARBA00009457"/>
    </source>
</evidence>
<evidence type="ECO:0008006" key="11">
    <source>
        <dbReference type="Google" id="ProtNLM"/>
    </source>
</evidence>
<feature type="transmembrane region" description="Helical" evidence="8">
    <location>
        <begin position="335"/>
        <end position="356"/>
    </location>
</feature>
<accession>A0AA35J929</accession>
<evidence type="ECO:0000256" key="3">
    <source>
        <dbReference type="ARBA" id="ARBA00022692"/>
    </source>
</evidence>
<reference evidence="9" key="1">
    <citation type="submission" date="2022-10" db="EMBL/GenBank/DDBJ databases">
        <authorList>
            <person name="Byrne P K."/>
        </authorList>
    </citation>
    <scope>NUCLEOTIDE SEQUENCE</scope>
    <source>
        <strain evidence="9">CBS7001</strain>
    </source>
</reference>
<comment type="subcellular location">
    <subcellularLocation>
        <location evidence="1">Membrane</location>
        <topology evidence="1">Multi-pass membrane protein</topology>
    </subcellularLocation>
</comment>